<evidence type="ECO:0000313" key="3">
    <source>
        <dbReference type="Proteomes" id="UP001346869"/>
    </source>
</evidence>
<evidence type="ECO:0000313" key="2">
    <source>
        <dbReference type="EMBL" id="KAK5870914.1"/>
    </source>
</evidence>
<feature type="compositionally biased region" description="Basic and acidic residues" evidence="1">
    <location>
        <begin position="57"/>
        <end position="109"/>
    </location>
</feature>
<feature type="region of interest" description="Disordered" evidence="1">
    <location>
        <begin position="1"/>
        <end position="34"/>
    </location>
</feature>
<keyword evidence="3" id="KW-1185">Reference proteome</keyword>
<sequence length="117" mass="13100">MPIASGAAGRVDVGVGASTTWTEDGVKRKNKPANWNCNSYLQRYQELKERKKIKRIVIQEHTEPSDNENDGEKNDSEKIDGAKEVNSQKKSSIDEEHTSGKLPSEERSKKSQLCVLL</sequence>
<protein>
    <submittedName>
        <fullName evidence="2">Uncharacterized protein</fullName>
    </submittedName>
</protein>
<comment type="caution">
    <text evidence="2">The sequence shown here is derived from an EMBL/GenBank/DDBJ whole genome shotgun (WGS) entry which is preliminary data.</text>
</comment>
<accession>A0AAN8AVV0</accession>
<reference evidence="2 3" key="1">
    <citation type="journal article" date="2023" name="Genes (Basel)">
        <title>Chromosome-Level Genome Assembly and Circadian Gene Repertoire of the Patagonia Blennie Eleginops maclovinus-The Closest Ancestral Proxy of Antarctic Cryonotothenioids.</title>
        <authorList>
            <person name="Cheng C.C."/>
            <person name="Rivera-Colon A.G."/>
            <person name="Minhas B.F."/>
            <person name="Wilson L."/>
            <person name="Rayamajhi N."/>
            <person name="Vargas-Chacoff L."/>
            <person name="Catchen J.M."/>
        </authorList>
    </citation>
    <scope>NUCLEOTIDE SEQUENCE [LARGE SCALE GENOMIC DNA]</scope>
    <source>
        <strain evidence="2">JMC-PN-2008</strain>
    </source>
</reference>
<gene>
    <name evidence="2" type="ORF">PBY51_003822</name>
</gene>
<evidence type="ECO:0000256" key="1">
    <source>
        <dbReference type="SAM" id="MobiDB-lite"/>
    </source>
</evidence>
<dbReference type="EMBL" id="JAUZQC010000005">
    <property type="protein sequence ID" value="KAK5870914.1"/>
    <property type="molecule type" value="Genomic_DNA"/>
</dbReference>
<feature type="region of interest" description="Disordered" evidence="1">
    <location>
        <begin position="57"/>
        <end position="117"/>
    </location>
</feature>
<name>A0AAN8AVV0_ELEMC</name>
<dbReference type="Proteomes" id="UP001346869">
    <property type="component" value="Unassembled WGS sequence"/>
</dbReference>
<feature type="compositionally biased region" description="Low complexity" evidence="1">
    <location>
        <begin position="1"/>
        <end position="17"/>
    </location>
</feature>
<organism evidence="2 3">
    <name type="scientific">Eleginops maclovinus</name>
    <name type="common">Patagonian blennie</name>
    <name type="synonym">Eleginus maclovinus</name>
    <dbReference type="NCBI Taxonomy" id="56733"/>
    <lineage>
        <taxon>Eukaryota</taxon>
        <taxon>Metazoa</taxon>
        <taxon>Chordata</taxon>
        <taxon>Craniata</taxon>
        <taxon>Vertebrata</taxon>
        <taxon>Euteleostomi</taxon>
        <taxon>Actinopterygii</taxon>
        <taxon>Neopterygii</taxon>
        <taxon>Teleostei</taxon>
        <taxon>Neoteleostei</taxon>
        <taxon>Acanthomorphata</taxon>
        <taxon>Eupercaria</taxon>
        <taxon>Perciformes</taxon>
        <taxon>Notothenioidei</taxon>
        <taxon>Eleginopidae</taxon>
        <taxon>Eleginops</taxon>
    </lineage>
</organism>
<reference evidence="2 3" key="2">
    <citation type="journal article" date="2023" name="Mol. Biol. Evol.">
        <title>Genomics of Secondarily Temperate Adaptation in the Only Non-Antarctic Icefish.</title>
        <authorList>
            <person name="Rivera-Colon A.G."/>
            <person name="Rayamajhi N."/>
            <person name="Minhas B.F."/>
            <person name="Madrigal G."/>
            <person name="Bilyk K.T."/>
            <person name="Yoon V."/>
            <person name="Hune M."/>
            <person name="Gregory S."/>
            <person name="Cheng C.H.C."/>
            <person name="Catchen J.M."/>
        </authorList>
    </citation>
    <scope>NUCLEOTIDE SEQUENCE [LARGE SCALE GENOMIC DNA]</scope>
    <source>
        <strain evidence="2">JMC-PN-2008</strain>
    </source>
</reference>
<dbReference type="AlphaFoldDB" id="A0AAN8AVV0"/>
<proteinExistence type="predicted"/>